<keyword evidence="3 6" id="KW-0256">Endoplasmic reticulum</keyword>
<accession>B6K4P9</accession>
<gene>
    <name evidence="8" type="primary">tam14</name>
    <name evidence="7" type="ORF">SJAG_03611</name>
</gene>
<dbReference type="Pfam" id="PF06624">
    <property type="entry name" value="RAMP4"/>
    <property type="match status" value="1"/>
</dbReference>
<feature type="transmembrane region" description="Helical" evidence="6">
    <location>
        <begin position="44"/>
        <end position="64"/>
    </location>
</feature>
<evidence type="ECO:0000313" key="8">
    <source>
        <dbReference type="JaponicusDB" id="SJAG_03611"/>
    </source>
</evidence>
<evidence type="ECO:0000256" key="5">
    <source>
        <dbReference type="ARBA" id="ARBA00023136"/>
    </source>
</evidence>
<evidence type="ECO:0000256" key="4">
    <source>
        <dbReference type="ARBA" id="ARBA00022989"/>
    </source>
</evidence>
<sequence length="65" mass="7352">MAKTTQLPRQRIANQNFHKNVIRKVKTNSKASEKKVENTVAKKIAIFLLIVLCGGAALQLLRIFF</sequence>
<dbReference type="InterPro" id="IPR010580">
    <property type="entry name" value="ER_stress-assoc"/>
</dbReference>
<dbReference type="GO" id="GO:0005789">
    <property type="term" value="C:endoplasmic reticulum membrane"/>
    <property type="evidence" value="ECO:0007669"/>
    <property type="project" value="UniProtKB-SubCell"/>
</dbReference>
<evidence type="ECO:0000256" key="3">
    <source>
        <dbReference type="ARBA" id="ARBA00022824"/>
    </source>
</evidence>
<name>B6K4P9_SCHJY</name>
<dbReference type="OrthoDB" id="16679at2759"/>
<dbReference type="OMA" id="RANTQFQ"/>
<keyword evidence="2 6" id="KW-0812">Transmembrane</keyword>
<dbReference type="Proteomes" id="UP000001744">
    <property type="component" value="Unassembled WGS sequence"/>
</dbReference>
<dbReference type="RefSeq" id="XP_002174749.1">
    <property type="nucleotide sequence ID" value="XM_002174713.2"/>
</dbReference>
<keyword evidence="9" id="KW-1185">Reference proteome</keyword>
<evidence type="ECO:0000256" key="6">
    <source>
        <dbReference type="RuleBase" id="RU364120"/>
    </source>
</evidence>
<comment type="subcellular location">
    <subcellularLocation>
        <location evidence="6">Membrane</location>
        <topology evidence="6">Single-pass membrane protein</topology>
    </subcellularLocation>
    <subcellularLocation>
        <location evidence="6">Endoplasmic reticulum membrane</location>
        <topology evidence="6">Single-pass membrane protein</topology>
    </subcellularLocation>
</comment>
<dbReference type="EMBL" id="KE651167">
    <property type="protein sequence ID" value="EEB08456.1"/>
    <property type="molecule type" value="Genomic_DNA"/>
</dbReference>
<dbReference type="AlphaFoldDB" id="B6K4P9"/>
<dbReference type="VEuPathDB" id="FungiDB:SJAG_03611"/>
<protein>
    <recommendedName>
        <fullName evidence="6">Stress-associated endoplasmic reticulum protein</fullName>
    </recommendedName>
</protein>
<dbReference type="HOGENOM" id="CLU_182424_0_1_1"/>
<evidence type="ECO:0000313" key="9">
    <source>
        <dbReference type="Proteomes" id="UP000001744"/>
    </source>
</evidence>
<evidence type="ECO:0000313" key="7">
    <source>
        <dbReference type="EMBL" id="EEB08456.1"/>
    </source>
</evidence>
<dbReference type="JaponicusDB" id="SJAG_03611">
    <property type="gene designation" value="tam14"/>
</dbReference>
<comment type="similarity">
    <text evidence="1 6">Belongs to the RAMP4 family.</text>
</comment>
<comment type="function">
    <text evidence="6">Interacts with target proteins during translocation into the lumen of the endoplasmic reticulum. Protects unfolded target proteins against degradation and facilitate correct glycosylation.</text>
</comment>
<proteinExistence type="inferred from homology"/>
<evidence type="ECO:0000256" key="1">
    <source>
        <dbReference type="ARBA" id="ARBA00005500"/>
    </source>
</evidence>
<keyword evidence="5 6" id="KW-0472">Membrane</keyword>
<reference evidence="7 9" key="1">
    <citation type="journal article" date="2011" name="Science">
        <title>Comparative functional genomics of the fission yeasts.</title>
        <authorList>
            <person name="Rhind N."/>
            <person name="Chen Z."/>
            <person name="Yassour M."/>
            <person name="Thompson D.A."/>
            <person name="Haas B.J."/>
            <person name="Habib N."/>
            <person name="Wapinski I."/>
            <person name="Roy S."/>
            <person name="Lin M.F."/>
            <person name="Heiman D.I."/>
            <person name="Young S.K."/>
            <person name="Furuya K."/>
            <person name="Guo Y."/>
            <person name="Pidoux A."/>
            <person name="Chen H.M."/>
            <person name="Robbertse B."/>
            <person name="Goldberg J.M."/>
            <person name="Aoki K."/>
            <person name="Bayne E.H."/>
            <person name="Berlin A.M."/>
            <person name="Desjardins C.A."/>
            <person name="Dobbs E."/>
            <person name="Dukaj L."/>
            <person name="Fan L."/>
            <person name="FitzGerald M.G."/>
            <person name="French C."/>
            <person name="Gujja S."/>
            <person name="Hansen K."/>
            <person name="Keifenheim D."/>
            <person name="Levin J.Z."/>
            <person name="Mosher R.A."/>
            <person name="Mueller C.A."/>
            <person name="Pfiffner J."/>
            <person name="Priest M."/>
            <person name="Russ C."/>
            <person name="Smialowska A."/>
            <person name="Swoboda P."/>
            <person name="Sykes S.M."/>
            <person name="Vaughn M."/>
            <person name="Vengrova S."/>
            <person name="Yoder R."/>
            <person name="Zeng Q."/>
            <person name="Allshire R."/>
            <person name="Baulcombe D."/>
            <person name="Birren B.W."/>
            <person name="Brown W."/>
            <person name="Ekwall K."/>
            <person name="Kellis M."/>
            <person name="Leatherwood J."/>
            <person name="Levin H."/>
            <person name="Margalit H."/>
            <person name="Martienssen R."/>
            <person name="Nieduszynski C.A."/>
            <person name="Spatafora J.W."/>
            <person name="Friedman N."/>
            <person name="Dalgaard J.Z."/>
            <person name="Baumann P."/>
            <person name="Niki H."/>
            <person name="Regev A."/>
            <person name="Nusbaum C."/>
        </authorList>
    </citation>
    <scope>NUCLEOTIDE SEQUENCE [LARGE SCALE GENOMIC DNA]</scope>
    <source>
        <strain evidence="9">yFS275 / FY16936</strain>
    </source>
</reference>
<organism evidence="7 9">
    <name type="scientific">Schizosaccharomyces japonicus (strain yFS275 / FY16936)</name>
    <name type="common">Fission yeast</name>
    <dbReference type="NCBI Taxonomy" id="402676"/>
    <lineage>
        <taxon>Eukaryota</taxon>
        <taxon>Fungi</taxon>
        <taxon>Dikarya</taxon>
        <taxon>Ascomycota</taxon>
        <taxon>Taphrinomycotina</taxon>
        <taxon>Schizosaccharomycetes</taxon>
        <taxon>Schizosaccharomycetales</taxon>
        <taxon>Schizosaccharomycetaceae</taxon>
        <taxon>Schizosaccharomyces</taxon>
    </lineage>
</organism>
<evidence type="ECO:0000256" key="2">
    <source>
        <dbReference type="ARBA" id="ARBA00022692"/>
    </source>
</evidence>
<dbReference type="GeneID" id="7051319"/>
<keyword evidence="4 6" id="KW-1133">Transmembrane helix</keyword>